<dbReference type="Proteomes" id="UP001498398">
    <property type="component" value="Unassembled WGS sequence"/>
</dbReference>
<accession>A0ABR1JPE5</accession>
<evidence type="ECO:0000313" key="2">
    <source>
        <dbReference type="EMBL" id="KAK7462124.1"/>
    </source>
</evidence>
<keyword evidence="3" id="KW-1185">Reference proteome</keyword>
<proteinExistence type="predicted"/>
<feature type="region of interest" description="Disordered" evidence="1">
    <location>
        <begin position="122"/>
        <end position="149"/>
    </location>
</feature>
<protein>
    <submittedName>
        <fullName evidence="2">Uncharacterized protein</fullName>
    </submittedName>
</protein>
<sequence length="149" mass="16749">MEPKSSIANIANLSKALVGGHQLAITQELYMRVAFLRLVAMKIMDDPDHDANYSPEKWWKEVDDWLKDMRAAGSPVIIAQSFLKILEDDIAKYGDPVNSGITTTECTAVQKIVGNWARRVELPQPPMQKGKRVSKRLRVDSEQPDGNDE</sequence>
<comment type="caution">
    <text evidence="2">The sequence shown here is derived from an EMBL/GenBank/DDBJ whole genome shotgun (WGS) entry which is preliminary data.</text>
</comment>
<evidence type="ECO:0000256" key="1">
    <source>
        <dbReference type="SAM" id="MobiDB-lite"/>
    </source>
</evidence>
<evidence type="ECO:0000313" key="3">
    <source>
        <dbReference type="Proteomes" id="UP001498398"/>
    </source>
</evidence>
<organism evidence="2 3">
    <name type="scientific">Marasmiellus scandens</name>
    <dbReference type="NCBI Taxonomy" id="2682957"/>
    <lineage>
        <taxon>Eukaryota</taxon>
        <taxon>Fungi</taxon>
        <taxon>Dikarya</taxon>
        <taxon>Basidiomycota</taxon>
        <taxon>Agaricomycotina</taxon>
        <taxon>Agaricomycetes</taxon>
        <taxon>Agaricomycetidae</taxon>
        <taxon>Agaricales</taxon>
        <taxon>Marasmiineae</taxon>
        <taxon>Omphalotaceae</taxon>
        <taxon>Marasmiellus</taxon>
    </lineage>
</organism>
<dbReference type="EMBL" id="JBANRG010000011">
    <property type="protein sequence ID" value="KAK7462124.1"/>
    <property type="molecule type" value="Genomic_DNA"/>
</dbReference>
<gene>
    <name evidence="2" type="ORF">VKT23_007727</name>
</gene>
<reference evidence="2 3" key="1">
    <citation type="submission" date="2024-01" db="EMBL/GenBank/DDBJ databases">
        <title>A draft genome for the cacao thread blight pathogen Marasmiellus scandens.</title>
        <authorList>
            <person name="Baruah I.K."/>
            <person name="Leung J."/>
            <person name="Bukari Y."/>
            <person name="Amoako-Attah I."/>
            <person name="Meinhardt L.W."/>
            <person name="Bailey B.A."/>
            <person name="Cohen S.P."/>
        </authorList>
    </citation>
    <scope>NUCLEOTIDE SEQUENCE [LARGE SCALE GENOMIC DNA]</scope>
    <source>
        <strain evidence="2 3">GH-19</strain>
    </source>
</reference>
<name>A0ABR1JPE5_9AGAR</name>